<proteinExistence type="predicted"/>
<dbReference type="EMBL" id="CP029192">
    <property type="protein sequence ID" value="QES33623.1"/>
    <property type="molecule type" value="Genomic_DNA"/>
</dbReference>
<organism evidence="1 2">
    <name type="scientific">Streptomyces venezuelae</name>
    <dbReference type="NCBI Taxonomy" id="54571"/>
    <lineage>
        <taxon>Bacteria</taxon>
        <taxon>Bacillati</taxon>
        <taxon>Actinomycetota</taxon>
        <taxon>Actinomycetes</taxon>
        <taxon>Kitasatosporales</taxon>
        <taxon>Streptomycetaceae</taxon>
        <taxon>Streptomyces</taxon>
    </lineage>
</organism>
<dbReference type="Pfam" id="PF19560">
    <property type="entry name" value="DUF6082"/>
    <property type="match status" value="1"/>
</dbReference>
<dbReference type="AlphaFoldDB" id="A0A5P2BTJ4"/>
<evidence type="ECO:0000313" key="2">
    <source>
        <dbReference type="Proteomes" id="UP000322927"/>
    </source>
</evidence>
<sequence>MFTKMHAAEVLRCAVTAGLGIAAGAVATTAAQRRSFDALDARLAHLERTARAQRHANLTYQQRLHWELLSKAMDDADLAEVLDAYGEGVSAKRQRQYLYANAMYTNMVLNYRIGNFTRDQFFGYARGMLQNPIVREYWHATRPHRATLDSTTEEAQLGLMVDDLLQQLEEADIDEWWVVGEPPPA</sequence>
<dbReference type="OrthoDB" id="4238512at2"/>
<reference evidence="1 2" key="1">
    <citation type="submission" date="2018-05" db="EMBL/GenBank/DDBJ databases">
        <title>Streptomyces venezuelae.</title>
        <authorList>
            <person name="Kim W."/>
            <person name="Lee N."/>
            <person name="Cho B.-K."/>
        </authorList>
    </citation>
    <scope>NUCLEOTIDE SEQUENCE [LARGE SCALE GENOMIC DNA]</scope>
    <source>
        <strain evidence="1 2">ATCC 14584</strain>
    </source>
</reference>
<dbReference type="InterPro" id="IPR045728">
    <property type="entry name" value="DUF6082"/>
</dbReference>
<accession>A0A5P2BTJ4</accession>
<name>A0A5P2BTJ4_STRVZ</name>
<evidence type="ECO:0008006" key="3">
    <source>
        <dbReference type="Google" id="ProtNLM"/>
    </source>
</evidence>
<gene>
    <name evidence="1" type="ORF">DEJ48_09685</name>
</gene>
<protein>
    <recommendedName>
        <fullName evidence="3">Secreted protein</fullName>
    </recommendedName>
</protein>
<evidence type="ECO:0000313" key="1">
    <source>
        <dbReference type="EMBL" id="QES33623.1"/>
    </source>
</evidence>
<dbReference type="Proteomes" id="UP000322927">
    <property type="component" value="Chromosome"/>
</dbReference>